<dbReference type="SUPFAM" id="SSF53474">
    <property type="entry name" value="alpha/beta-Hydrolases"/>
    <property type="match status" value="1"/>
</dbReference>
<dbReference type="PANTHER" id="PTHR22946:SF0">
    <property type="entry name" value="DIENELACTONE HYDROLASE DOMAIN-CONTAINING PROTEIN"/>
    <property type="match status" value="1"/>
</dbReference>
<dbReference type="Gene3D" id="3.40.50.1820">
    <property type="entry name" value="alpha/beta hydrolase"/>
    <property type="match status" value="1"/>
</dbReference>
<dbReference type="PANTHER" id="PTHR22946">
    <property type="entry name" value="DIENELACTONE HYDROLASE DOMAIN-CONTAINING PROTEIN-RELATED"/>
    <property type="match status" value="1"/>
</dbReference>
<dbReference type="GO" id="GO:0016787">
    <property type="term" value="F:hydrolase activity"/>
    <property type="evidence" value="ECO:0007669"/>
    <property type="project" value="UniProtKB-KW"/>
</dbReference>
<dbReference type="RefSeq" id="WP_147146265.1">
    <property type="nucleotide sequence ID" value="NZ_BKAJ01000012.1"/>
</dbReference>
<organism evidence="2 3">
    <name type="scientific">Reyranella soli</name>
    <dbReference type="NCBI Taxonomy" id="1230389"/>
    <lineage>
        <taxon>Bacteria</taxon>
        <taxon>Pseudomonadati</taxon>
        <taxon>Pseudomonadota</taxon>
        <taxon>Alphaproteobacteria</taxon>
        <taxon>Hyphomicrobiales</taxon>
        <taxon>Reyranellaceae</taxon>
        <taxon>Reyranella</taxon>
    </lineage>
</organism>
<keyword evidence="2" id="KW-0378">Hydrolase</keyword>
<gene>
    <name evidence="2" type="ORF">RSO01_06980</name>
</gene>
<dbReference type="Pfam" id="PF01738">
    <property type="entry name" value="DLH"/>
    <property type="match status" value="1"/>
</dbReference>
<evidence type="ECO:0000313" key="3">
    <source>
        <dbReference type="Proteomes" id="UP000321058"/>
    </source>
</evidence>
<dbReference type="InterPro" id="IPR050261">
    <property type="entry name" value="FrsA_esterase"/>
</dbReference>
<name>A0A512N3I6_9HYPH</name>
<proteinExistence type="predicted"/>
<evidence type="ECO:0000313" key="2">
    <source>
        <dbReference type="EMBL" id="GEP53532.1"/>
    </source>
</evidence>
<evidence type="ECO:0000259" key="1">
    <source>
        <dbReference type="Pfam" id="PF01738"/>
    </source>
</evidence>
<dbReference type="AlphaFoldDB" id="A0A512N3I6"/>
<dbReference type="InterPro" id="IPR029058">
    <property type="entry name" value="AB_hydrolase_fold"/>
</dbReference>
<reference evidence="2 3" key="1">
    <citation type="submission" date="2019-07" db="EMBL/GenBank/DDBJ databases">
        <title>Whole genome shotgun sequence of Reyranella soli NBRC 108950.</title>
        <authorList>
            <person name="Hosoyama A."/>
            <person name="Uohara A."/>
            <person name="Ohji S."/>
            <person name="Ichikawa N."/>
        </authorList>
    </citation>
    <scope>NUCLEOTIDE SEQUENCE [LARGE SCALE GENOMIC DNA]</scope>
    <source>
        <strain evidence="2 3">NBRC 108950</strain>
    </source>
</reference>
<keyword evidence="3" id="KW-1185">Reference proteome</keyword>
<accession>A0A512N3I6</accession>
<sequence length="240" mass="25099">MASTTLQYRDGDVSLKGVLVGSEMRTAGPAIVLFPDARGVGAHAIECAGRLAGLGYPTLVADLYGEGLLARDMTQAGELMRGLRADVDRWRARARAALEALSLQDGVDRSRLAALGYCFGGSTALELARSGAPLAAVVSFHSGLASPRPSDAANIKAKVLVCHGAADPLVSPAEVAAFKEEMGRTKVDWQLHTYGGAVHAFTNPEADNGGIPAFAYNEAADRRSWTAMLALLREAFASGS</sequence>
<dbReference type="OrthoDB" id="9787933at2"/>
<dbReference type="InterPro" id="IPR002925">
    <property type="entry name" value="Dienelactn_hydro"/>
</dbReference>
<dbReference type="Proteomes" id="UP000321058">
    <property type="component" value="Unassembled WGS sequence"/>
</dbReference>
<comment type="caution">
    <text evidence="2">The sequence shown here is derived from an EMBL/GenBank/DDBJ whole genome shotgun (WGS) entry which is preliminary data.</text>
</comment>
<dbReference type="EMBL" id="BKAJ01000012">
    <property type="protein sequence ID" value="GEP53532.1"/>
    <property type="molecule type" value="Genomic_DNA"/>
</dbReference>
<feature type="domain" description="Dienelactone hydrolase" evidence="1">
    <location>
        <begin position="17"/>
        <end position="235"/>
    </location>
</feature>
<protein>
    <submittedName>
        <fullName evidence="2">Dienelactone hydrolase</fullName>
    </submittedName>
</protein>